<dbReference type="EMBL" id="SWFT01000122">
    <property type="protein sequence ID" value="KAA8899563.1"/>
    <property type="molecule type" value="Genomic_DNA"/>
</dbReference>
<keyword evidence="3" id="KW-1185">Reference proteome</keyword>
<evidence type="ECO:0000313" key="3">
    <source>
        <dbReference type="Proteomes" id="UP000449547"/>
    </source>
</evidence>
<gene>
    <name evidence="2" type="ORF">DIURU_004230</name>
</gene>
<dbReference type="VEuPathDB" id="FungiDB:DIURU_004230"/>
<keyword evidence="1" id="KW-0732">Signal</keyword>
<proteinExistence type="predicted"/>
<organism evidence="2 3">
    <name type="scientific">Diutina rugosa</name>
    <name type="common">Yeast</name>
    <name type="synonym">Candida rugosa</name>
    <dbReference type="NCBI Taxonomy" id="5481"/>
    <lineage>
        <taxon>Eukaryota</taxon>
        <taxon>Fungi</taxon>
        <taxon>Dikarya</taxon>
        <taxon>Ascomycota</taxon>
        <taxon>Saccharomycotina</taxon>
        <taxon>Pichiomycetes</taxon>
        <taxon>Debaryomycetaceae</taxon>
        <taxon>Diutina</taxon>
    </lineage>
</organism>
<accession>A0A642UIE1</accession>
<dbReference type="GeneID" id="54782881"/>
<reference evidence="2 3" key="1">
    <citation type="submission" date="2019-07" db="EMBL/GenBank/DDBJ databases">
        <title>Genome assembly of two rare yeast pathogens: Diutina rugosa and Trichomonascus ciferrii.</title>
        <authorList>
            <person name="Mixao V."/>
            <person name="Saus E."/>
            <person name="Hansen A."/>
            <person name="Lass-Flor C."/>
            <person name="Gabaldon T."/>
        </authorList>
    </citation>
    <scope>NUCLEOTIDE SEQUENCE [LARGE SCALE GENOMIC DNA]</scope>
    <source>
        <strain evidence="2 3">CBS 613</strain>
    </source>
</reference>
<sequence>MSDIMIILVIVAALALRWYQLEFGYDPYFGYGMGSRYQQPYGIKRTMRKLRPSSWDYHSDRSLMPPSWRDTATVVSKNRNPFSRHAYKTEVYRYT</sequence>
<comment type="caution">
    <text evidence="2">The sequence shown here is derived from an EMBL/GenBank/DDBJ whole genome shotgun (WGS) entry which is preliminary data.</text>
</comment>
<evidence type="ECO:0000313" key="2">
    <source>
        <dbReference type="EMBL" id="KAA8899563.1"/>
    </source>
</evidence>
<dbReference type="Proteomes" id="UP000449547">
    <property type="component" value="Unassembled WGS sequence"/>
</dbReference>
<dbReference type="AlphaFoldDB" id="A0A642UIE1"/>
<dbReference type="RefSeq" id="XP_034010964.1">
    <property type="nucleotide sequence ID" value="XM_034157081.1"/>
</dbReference>
<feature type="chain" id="PRO_5024929879" evidence="1">
    <location>
        <begin position="16"/>
        <end position="95"/>
    </location>
</feature>
<name>A0A642UIE1_DIURU</name>
<protein>
    <submittedName>
        <fullName evidence="2">Uncharacterized protein</fullName>
    </submittedName>
</protein>
<feature type="signal peptide" evidence="1">
    <location>
        <begin position="1"/>
        <end position="15"/>
    </location>
</feature>
<evidence type="ECO:0000256" key="1">
    <source>
        <dbReference type="SAM" id="SignalP"/>
    </source>
</evidence>